<dbReference type="InterPro" id="IPR012340">
    <property type="entry name" value="NA-bd_OB-fold"/>
</dbReference>
<accession>A0ABV3T3I8</accession>
<gene>
    <name evidence="3" type="ORF">AB3X52_19345</name>
</gene>
<name>A0ABV3T3I8_9ACTN</name>
<evidence type="ECO:0000313" key="3">
    <source>
        <dbReference type="EMBL" id="MEX0429777.1"/>
    </source>
</evidence>
<dbReference type="Pfam" id="PF00436">
    <property type="entry name" value="SSB"/>
    <property type="match status" value="1"/>
</dbReference>
<reference evidence="3 4" key="1">
    <citation type="submission" date="2024-07" db="EMBL/GenBank/DDBJ databases">
        <authorList>
            <person name="Lee S."/>
            <person name="Kang M."/>
        </authorList>
    </citation>
    <scope>NUCLEOTIDE SEQUENCE [LARGE SCALE GENOMIC DNA]</scope>
    <source>
        <strain evidence="3 4">DS6</strain>
    </source>
</reference>
<dbReference type="SUPFAM" id="SSF50249">
    <property type="entry name" value="Nucleic acid-binding proteins"/>
    <property type="match status" value="1"/>
</dbReference>
<dbReference type="PROSITE" id="PS50935">
    <property type="entry name" value="SSB"/>
    <property type="match status" value="1"/>
</dbReference>
<protein>
    <submittedName>
        <fullName evidence="3">Single-stranded DNA-binding protein</fullName>
    </submittedName>
</protein>
<evidence type="ECO:0000313" key="4">
    <source>
        <dbReference type="Proteomes" id="UP001556631"/>
    </source>
</evidence>
<dbReference type="InterPro" id="IPR000424">
    <property type="entry name" value="Primosome_PriB/ssb"/>
</dbReference>
<evidence type="ECO:0000256" key="2">
    <source>
        <dbReference type="PROSITE-ProRule" id="PRU00252"/>
    </source>
</evidence>
<dbReference type="EMBL" id="JBFPJR010000068">
    <property type="protein sequence ID" value="MEX0429777.1"/>
    <property type="molecule type" value="Genomic_DNA"/>
</dbReference>
<sequence length="128" mass="14148">MVVTKKKEDVGAEVDPTVGLASVNEVHLVGRLSSALVERELPSGDVLGTFRVVAERMEPARSGRRRVDAIDCHVWAVRLRRKASGWRIGDVVELDGALRRRFFRSGSGVQSMTEVEVLKARLVRRVGA</sequence>
<keyword evidence="4" id="KW-1185">Reference proteome</keyword>
<keyword evidence="1 2" id="KW-0238">DNA-binding</keyword>
<evidence type="ECO:0000256" key="1">
    <source>
        <dbReference type="ARBA" id="ARBA00023125"/>
    </source>
</evidence>
<dbReference type="GO" id="GO:0003677">
    <property type="term" value="F:DNA binding"/>
    <property type="evidence" value="ECO:0007669"/>
    <property type="project" value="UniProtKB-KW"/>
</dbReference>
<dbReference type="Gene3D" id="2.40.50.140">
    <property type="entry name" value="Nucleic acid-binding proteins"/>
    <property type="match status" value="1"/>
</dbReference>
<dbReference type="RefSeq" id="WP_367995743.1">
    <property type="nucleotide sequence ID" value="NZ_JBFPJR010000068.1"/>
</dbReference>
<dbReference type="Proteomes" id="UP001556631">
    <property type="component" value="Unassembled WGS sequence"/>
</dbReference>
<organism evidence="3 4">
    <name type="scientific">Nocardioides eburneus</name>
    <dbReference type="NCBI Taxonomy" id="3231482"/>
    <lineage>
        <taxon>Bacteria</taxon>
        <taxon>Bacillati</taxon>
        <taxon>Actinomycetota</taxon>
        <taxon>Actinomycetes</taxon>
        <taxon>Propionibacteriales</taxon>
        <taxon>Nocardioidaceae</taxon>
        <taxon>Nocardioides</taxon>
    </lineage>
</organism>
<comment type="caution">
    <text evidence="3">The sequence shown here is derived from an EMBL/GenBank/DDBJ whole genome shotgun (WGS) entry which is preliminary data.</text>
</comment>
<proteinExistence type="predicted"/>